<dbReference type="PANTHER" id="PTHR43877">
    <property type="entry name" value="AMINOALKYLPHOSPHONATE N-ACETYLTRANSFERASE-RELATED-RELATED"/>
    <property type="match status" value="1"/>
</dbReference>
<keyword evidence="1 4" id="KW-0808">Transferase</keyword>
<proteinExistence type="predicted"/>
<feature type="domain" description="N-acetyltransferase" evidence="3">
    <location>
        <begin position="4"/>
        <end position="151"/>
    </location>
</feature>
<evidence type="ECO:0000313" key="5">
    <source>
        <dbReference type="Proteomes" id="UP000429229"/>
    </source>
</evidence>
<dbReference type="InterPro" id="IPR016181">
    <property type="entry name" value="Acyl_CoA_acyltransferase"/>
</dbReference>
<accession>A0A6I4U4Q8</accession>
<comment type="caution">
    <text evidence="4">The sequence shown here is derived from an EMBL/GenBank/DDBJ whole genome shotgun (WGS) entry which is preliminary data.</text>
</comment>
<dbReference type="Pfam" id="PF13527">
    <property type="entry name" value="Acetyltransf_9"/>
    <property type="match status" value="1"/>
</dbReference>
<dbReference type="RefSeq" id="WP_160617286.1">
    <property type="nucleotide sequence ID" value="NZ_WTYR01000001.1"/>
</dbReference>
<dbReference type="EMBL" id="WTYR01000001">
    <property type="protein sequence ID" value="MXP10716.1"/>
    <property type="molecule type" value="Genomic_DNA"/>
</dbReference>
<name>A0A6I4U4Q8_9SPHN</name>
<dbReference type="GO" id="GO:0016747">
    <property type="term" value="F:acyltransferase activity, transferring groups other than amino-acyl groups"/>
    <property type="evidence" value="ECO:0007669"/>
    <property type="project" value="InterPro"/>
</dbReference>
<gene>
    <name evidence="4" type="ORF">GRI68_11055</name>
</gene>
<evidence type="ECO:0000256" key="2">
    <source>
        <dbReference type="ARBA" id="ARBA00023315"/>
    </source>
</evidence>
<dbReference type="CDD" id="cd04301">
    <property type="entry name" value="NAT_SF"/>
    <property type="match status" value="1"/>
</dbReference>
<reference evidence="4 5" key="1">
    <citation type="submission" date="2019-12" db="EMBL/GenBank/DDBJ databases">
        <title>Genomic-based taxomic classification of the family Erythrobacteraceae.</title>
        <authorList>
            <person name="Xu L."/>
        </authorList>
    </citation>
    <scope>NUCLEOTIDE SEQUENCE [LARGE SCALE GENOMIC DNA]</scope>
    <source>
        <strain evidence="4 5">LMG 29519</strain>
    </source>
</reference>
<evidence type="ECO:0000259" key="3">
    <source>
        <dbReference type="PROSITE" id="PS51186"/>
    </source>
</evidence>
<dbReference type="SUPFAM" id="SSF55729">
    <property type="entry name" value="Acyl-CoA N-acyltransferases (Nat)"/>
    <property type="match status" value="1"/>
</dbReference>
<dbReference type="AlphaFoldDB" id="A0A6I4U4Q8"/>
<dbReference type="PROSITE" id="PS51186">
    <property type="entry name" value="GNAT"/>
    <property type="match status" value="1"/>
</dbReference>
<dbReference type="OrthoDB" id="9797178at2"/>
<dbReference type="Proteomes" id="UP000429229">
    <property type="component" value="Unassembled WGS sequence"/>
</dbReference>
<evidence type="ECO:0000313" key="4">
    <source>
        <dbReference type="EMBL" id="MXP10716.1"/>
    </source>
</evidence>
<dbReference type="PANTHER" id="PTHR43877:SF1">
    <property type="entry name" value="ACETYLTRANSFERASE"/>
    <property type="match status" value="1"/>
</dbReference>
<keyword evidence="5" id="KW-1185">Reference proteome</keyword>
<dbReference type="InterPro" id="IPR000182">
    <property type="entry name" value="GNAT_dom"/>
</dbReference>
<dbReference type="Gene3D" id="3.40.630.30">
    <property type="match status" value="1"/>
</dbReference>
<sequence>MSAVTIRPERGSDHSEIHALTEAAFRDMEHSDGSEPRIVDNLRADGDLTLSLVAEDGERIVGHLALSPVTISDGSRGWYGLGPVSVLPECQRQGIGGKLITRAIADLRLREAGGIVLLGAPAYYARFGFEHDPALTHPGPPPEYFQRLVLDGSAPSGVVRYAKAFG</sequence>
<dbReference type="InterPro" id="IPR050832">
    <property type="entry name" value="Bact_Acetyltransf"/>
</dbReference>
<keyword evidence="2" id="KW-0012">Acyltransferase</keyword>
<evidence type="ECO:0000256" key="1">
    <source>
        <dbReference type="ARBA" id="ARBA00022679"/>
    </source>
</evidence>
<organism evidence="4 5">
    <name type="scientific">Alteriqipengyuania halimionae</name>
    <dbReference type="NCBI Taxonomy" id="1926630"/>
    <lineage>
        <taxon>Bacteria</taxon>
        <taxon>Pseudomonadati</taxon>
        <taxon>Pseudomonadota</taxon>
        <taxon>Alphaproteobacteria</taxon>
        <taxon>Sphingomonadales</taxon>
        <taxon>Erythrobacteraceae</taxon>
        <taxon>Alteriqipengyuania</taxon>
    </lineage>
</organism>
<protein>
    <submittedName>
        <fullName evidence="4">GNAT family N-acetyltransferase</fullName>
    </submittedName>
</protein>